<evidence type="ECO:0000256" key="3">
    <source>
        <dbReference type="ARBA" id="ARBA00022729"/>
    </source>
</evidence>
<dbReference type="InterPro" id="IPR030678">
    <property type="entry name" value="Peptide/Ni-bd"/>
</dbReference>
<evidence type="ECO:0000256" key="1">
    <source>
        <dbReference type="ARBA" id="ARBA00005695"/>
    </source>
</evidence>
<sequence length="517" mass="56913">MKKPFRRWLAALMAASMTLALTACSGGDNSSTASASGDKMFNVVMTSNYSGFDPLRTNDSVSSSVNNQLYETLYRLEDDGSFTPLLAESLPEYSEDGKTVTVKLRSGVTFHDGTPFNADAVINTFNCIKDPDFGSTRASLASSIESMEAPDENTVVFHLSYPDGVFLAKLSHVNSAIVSPTAQQNQDLMVQPCGTGPYKFVSAVSGSNVVLTRNDEYWGQKAQIKDVTYTVITEESTALSRLETGEADLMPSITVENLSRVEAMPNVTLATADTAQIYYMVLRPNSYVNPLMANQDFRTAIAKALDTEGYVNYIMEGHAEHAKSIIGPKIFGYTEEAESSYIGYDPEGAKKLIEENGWADEPITFLIPSNPTYTPMGEYFESNLKAAGFNNVKLETMDWAAWLTESKADNRFDITLAAWSNVTRDGTELLEPNWESTASSRTRINDAEFDALVLESKTTVNDDERIAALEAANKLLMEKAYAVPIMNAEQRYAYNSAYGNVTVNSQGYFYLNEFTCN</sequence>
<dbReference type="CDD" id="cd00995">
    <property type="entry name" value="PBP2_NikA_DppA_OppA_like"/>
    <property type="match status" value="1"/>
</dbReference>
<dbReference type="PROSITE" id="PS51257">
    <property type="entry name" value="PROKAR_LIPOPROTEIN"/>
    <property type="match status" value="1"/>
</dbReference>
<dbReference type="PIRSF" id="PIRSF002741">
    <property type="entry name" value="MppA"/>
    <property type="match status" value="1"/>
</dbReference>
<evidence type="ECO:0000313" key="7">
    <source>
        <dbReference type="Proteomes" id="UP000724149"/>
    </source>
</evidence>
<dbReference type="EMBL" id="JACSNR010000008">
    <property type="protein sequence ID" value="MBM6923778.1"/>
    <property type="molecule type" value="Genomic_DNA"/>
</dbReference>
<keyword evidence="3 4" id="KW-0732">Signal</keyword>
<organism evidence="6 7">
    <name type="scientific">Hydrogenoanaerobacterium saccharovorans</name>
    <dbReference type="NCBI Taxonomy" id="474960"/>
    <lineage>
        <taxon>Bacteria</taxon>
        <taxon>Bacillati</taxon>
        <taxon>Bacillota</taxon>
        <taxon>Clostridia</taxon>
        <taxon>Eubacteriales</taxon>
        <taxon>Oscillospiraceae</taxon>
        <taxon>Hydrogenoanaerobacterium</taxon>
    </lineage>
</organism>
<comment type="similarity">
    <text evidence="1">Belongs to the bacterial solute-binding protein 5 family.</text>
</comment>
<dbReference type="SUPFAM" id="SSF53850">
    <property type="entry name" value="Periplasmic binding protein-like II"/>
    <property type="match status" value="1"/>
</dbReference>
<evidence type="ECO:0000256" key="4">
    <source>
        <dbReference type="SAM" id="SignalP"/>
    </source>
</evidence>
<dbReference type="Gene3D" id="3.40.190.10">
    <property type="entry name" value="Periplasmic binding protein-like II"/>
    <property type="match status" value="1"/>
</dbReference>
<dbReference type="InterPro" id="IPR000914">
    <property type="entry name" value="SBP_5_dom"/>
</dbReference>
<proteinExistence type="inferred from homology"/>
<keyword evidence="2" id="KW-0813">Transport</keyword>
<feature type="chain" id="PRO_5045362926" evidence="4">
    <location>
        <begin position="26"/>
        <end position="517"/>
    </location>
</feature>
<dbReference type="InterPro" id="IPR039424">
    <property type="entry name" value="SBP_5"/>
</dbReference>
<feature type="domain" description="Solute-binding protein family 5" evidence="5">
    <location>
        <begin position="82"/>
        <end position="439"/>
    </location>
</feature>
<dbReference type="Proteomes" id="UP000724149">
    <property type="component" value="Unassembled WGS sequence"/>
</dbReference>
<dbReference type="RefSeq" id="WP_204721355.1">
    <property type="nucleotide sequence ID" value="NZ_JACSNR010000008.1"/>
</dbReference>
<dbReference type="Gene3D" id="3.10.105.10">
    <property type="entry name" value="Dipeptide-binding Protein, Domain 3"/>
    <property type="match status" value="1"/>
</dbReference>
<reference evidence="6 7" key="1">
    <citation type="journal article" date="2021" name="Sci. Rep.">
        <title>The distribution of antibiotic resistance genes in chicken gut microbiota commensals.</title>
        <authorList>
            <person name="Juricova H."/>
            <person name="Matiasovicova J."/>
            <person name="Kubasova T."/>
            <person name="Cejkova D."/>
            <person name="Rychlik I."/>
        </authorList>
    </citation>
    <scope>NUCLEOTIDE SEQUENCE [LARGE SCALE GENOMIC DNA]</scope>
    <source>
        <strain evidence="6 7">An564</strain>
    </source>
</reference>
<name>A0ABS2GPL7_9FIRM</name>
<feature type="signal peptide" evidence="4">
    <location>
        <begin position="1"/>
        <end position="25"/>
    </location>
</feature>
<protein>
    <submittedName>
        <fullName evidence="6">Glutathione ABC transporter substrate-binding protein</fullName>
    </submittedName>
</protein>
<evidence type="ECO:0000256" key="2">
    <source>
        <dbReference type="ARBA" id="ARBA00022448"/>
    </source>
</evidence>
<dbReference type="Pfam" id="PF00496">
    <property type="entry name" value="SBP_bac_5"/>
    <property type="match status" value="1"/>
</dbReference>
<accession>A0ABS2GPL7</accession>
<evidence type="ECO:0000259" key="5">
    <source>
        <dbReference type="Pfam" id="PF00496"/>
    </source>
</evidence>
<gene>
    <name evidence="6" type="ORF">H9X81_08775</name>
</gene>
<dbReference type="PANTHER" id="PTHR30290">
    <property type="entry name" value="PERIPLASMIC BINDING COMPONENT OF ABC TRANSPORTER"/>
    <property type="match status" value="1"/>
</dbReference>
<keyword evidence="7" id="KW-1185">Reference proteome</keyword>
<dbReference type="Gene3D" id="3.90.76.10">
    <property type="entry name" value="Dipeptide-binding Protein, Domain 1"/>
    <property type="match status" value="1"/>
</dbReference>
<dbReference type="PANTHER" id="PTHR30290:SF9">
    <property type="entry name" value="OLIGOPEPTIDE-BINDING PROTEIN APPA"/>
    <property type="match status" value="1"/>
</dbReference>
<comment type="caution">
    <text evidence="6">The sequence shown here is derived from an EMBL/GenBank/DDBJ whole genome shotgun (WGS) entry which is preliminary data.</text>
</comment>
<evidence type="ECO:0000313" key="6">
    <source>
        <dbReference type="EMBL" id="MBM6923778.1"/>
    </source>
</evidence>